<keyword evidence="11" id="KW-1185">Reference proteome</keyword>
<feature type="transmembrane region" description="Helical" evidence="8">
    <location>
        <begin position="225"/>
        <end position="243"/>
    </location>
</feature>
<comment type="subcellular location">
    <subcellularLocation>
        <location evidence="1">Membrane</location>
        <topology evidence="1">Multi-pass membrane protein</topology>
    </subcellularLocation>
</comment>
<evidence type="ECO:0000313" key="11">
    <source>
        <dbReference type="Proteomes" id="UP000324629"/>
    </source>
</evidence>
<feature type="transmembrane region" description="Helical" evidence="8">
    <location>
        <begin position="80"/>
        <end position="100"/>
    </location>
</feature>
<evidence type="ECO:0000256" key="6">
    <source>
        <dbReference type="ARBA" id="ARBA00023136"/>
    </source>
</evidence>
<protein>
    <submittedName>
        <fullName evidence="10">N-acetylneuraminate 9-O-acetyltransferase</fullName>
    </submittedName>
</protein>
<evidence type="ECO:0000259" key="9">
    <source>
        <dbReference type="Pfam" id="PF07779"/>
    </source>
</evidence>
<dbReference type="AlphaFoldDB" id="A0A5J4NDF6"/>
<dbReference type="Pfam" id="PF07779">
    <property type="entry name" value="Cas1_AcylT"/>
    <property type="match status" value="3"/>
</dbReference>
<evidence type="ECO:0000256" key="3">
    <source>
        <dbReference type="ARBA" id="ARBA00022679"/>
    </source>
</evidence>
<dbReference type="Proteomes" id="UP000324629">
    <property type="component" value="Unassembled WGS sequence"/>
</dbReference>
<dbReference type="PANTHER" id="PTHR13533:SF1">
    <property type="entry name" value="N-ACETYLNEURAMINATE 9-O-ACETYLTRANSFERASE"/>
    <property type="match status" value="1"/>
</dbReference>
<keyword evidence="7" id="KW-0325">Glycoprotein</keyword>
<evidence type="ECO:0000256" key="1">
    <source>
        <dbReference type="ARBA" id="ARBA00004141"/>
    </source>
</evidence>
<dbReference type="GO" id="GO:0005794">
    <property type="term" value="C:Golgi apparatus"/>
    <property type="evidence" value="ECO:0007669"/>
    <property type="project" value="UniProtKB-ARBA"/>
</dbReference>
<keyword evidence="6 8" id="KW-0472">Membrane</keyword>
<feature type="transmembrane region" description="Helical" evidence="8">
    <location>
        <begin position="434"/>
        <end position="459"/>
    </location>
</feature>
<accession>A0A5J4NDF6</accession>
<name>A0A5J4NDF6_9TREM</name>
<feature type="transmembrane region" description="Helical" evidence="8">
    <location>
        <begin position="280"/>
        <end position="298"/>
    </location>
</feature>
<feature type="domain" description="Cas1p 10 TM acyl transferase" evidence="9">
    <location>
        <begin position="283"/>
        <end position="393"/>
    </location>
</feature>
<comment type="similarity">
    <text evidence="2">Belongs to the PC-esterase family. CASD1 subfamily.</text>
</comment>
<evidence type="ECO:0000313" key="10">
    <source>
        <dbReference type="EMBL" id="KAA3673269.1"/>
    </source>
</evidence>
<keyword evidence="5 8" id="KW-1133">Transmembrane helix</keyword>
<feature type="transmembrane region" description="Helical" evidence="8">
    <location>
        <begin position="51"/>
        <end position="68"/>
    </location>
</feature>
<dbReference type="GO" id="GO:0016020">
    <property type="term" value="C:membrane"/>
    <property type="evidence" value="ECO:0007669"/>
    <property type="project" value="UniProtKB-SubCell"/>
</dbReference>
<reference evidence="10 11" key="1">
    <citation type="journal article" date="2019" name="Gigascience">
        <title>Whole-genome sequence of the oriental lung fluke Paragonimus westermani.</title>
        <authorList>
            <person name="Oey H."/>
            <person name="Zakrzewski M."/>
            <person name="Narain K."/>
            <person name="Devi K.R."/>
            <person name="Agatsuma T."/>
            <person name="Nawaratna S."/>
            <person name="Gobert G.N."/>
            <person name="Jones M.K."/>
            <person name="Ragan M.A."/>
            <person name="McManus D.P."/>
            <person name="Krause L."/>
        </authorList>
    </citation>
    <scope>NUCLEOTIDE SEQUENCE [LARGE SCALE GENOMIC DNA]</scope>
    <source>
        <strain evidence="10 11">IND2009</strain>
    </source>
</reference>
<evidence type="ECO:0000256" key="2">
    <source>
        <dbReference type="ARBA" id="ARBA00010666"/>
    </source>
</evidence>
<proteinExistence type="inferred from homology"/>
<feature type="domain" description="Cas1p 10 TM acyl transferase" evidence="9">
    <location>
        <begin position="196"/>
        <end position="244"/>
    </location>
</feature>
<dbReference type="GO" id="GO:0005975">
    <property type="term" value="P:carbohydrate metabolic process"/>
    <property type="evidence" value="ECO:0007669"/>
    <property type="project" value="UniProtKB-ARBA"/>
</dbReference>
<feature type="domain" description="Cas1p 10 TM acyl transferase" evidence="9">
    <location>
        <begin position="39"/>
        <end position="166"/>
    </location>
</feature>
<dbReference type="EMBL" id="QNGE01004064">
    <property type="protein sequence ID" value="KAA3673269.1"/>
    <property type="molecule type" value="Genomic_DNA"/>
</dbReference>
<comment type="caution">
    <text evidence="10">The sequence shown here is derived from an EMBL/GenBank/DDBJ whole genome shotgun (WGS) entry which is preliminary data.</text>
</comment>
<keyword evidence="4 8" id="KW-0812">Transmembrane</keyword>
<evidence type="ECO:0000256" key="4">
    <source>
        <dbReference type="ARBA" id="ARBA00022692"/>
    </source>
</evidence>
<sequence length="469" mass="54512">SKRVILQKVDAVIKITEVDLDEGVVKSNSTLTNLFVDGSDRSLAVDEQYDVLLLLSKFGALLIFFFLCDRTRLFSVVNKSFSWTTFWIPLLVVVIIGSIFTGKTNQTKINHVDITREWKGWMQLYLLIYHFAGGYSLLTPFMWARVCVSSYLFLSGFGHFVYFWRQSIENPRNSVFRSSNSNRNGVSFVQSWWSILQRYLDVMFRMNFFVAALCFVMDVDYLFYYFMPLISFWFTVIVILMTVGSCKSASTVSIVPTELPTTVPDEMPSQPSSTIGKMQFFNPHIMMLFKFALLIVLIEIVYRVHPLFHSIFYGWFIRIFFKLDKPEPNVFKAAESTDVLAERIWFYRWSLDRYATLWGMLFAFCCEWLRHLNLVDDSTCSDLVLFNRKSSLIQAEKCQQLSAKSVLKSLSRISCLSTVRQNSNKMFGKIREPYFMRMFPACATILGLGGLIVSVFPHFMRSMHIHLLF</sequence>
<dbReference type="InterPro" id="IPR012419">
    <property type="entry name" value="Cas1_AcylTrans_dom"/>
</dbReference>
<feature type="transmembrane region" description="Helical" evidence="8">
    <location>
        <begin position="120"/>
        <end position="137"/>
    </location>
</feature>
<evidence type="ECO:0000256" key="5">
    <source>
        <dbReference type="ARBA" id="ARBA00022989"/>
    </source>
</evidence>
<feature type="non-terminal residue" evidence="10">
    <location>
        <position position="1"/>
    </location>
</feature>
<gene>
    <name evidence="10" type="ORF">DEA37_0008747</name>
</gene>
<dbReference type="GO" id="GO:0016740">
    <property type="term" value="F:transferase activity"/>
    <property type="evidence" value="ECO:0007669"/>
    <property type="project" value="UniProtKB-KW"/>
</dbReference>
<evidence type="ECO:0000256" key="8">
    <source>
        <dbReference type="SAM" id="Phobius"/>
    </source>
</evidence>
<feature type="transmembrane region" description="Helical" evidence="8">
    <location>
        <begin position="143"/>
        <end position="164"/>
    </location>
</feature>
<dbReference type="PANTHER" id="PTHR13533">
    <property type="entry name" value="N-ACETYLNEURAMINATE 9-O-ACETYLTRANSFERASE"/>
    <property type="match status" value="1"/>
</dbReference>
<evidence type="ECO:0000256" key="7">
    <source>
        <dbReference type="ARBA" id="ARBA00023180"/>
    </source>
</evidence>
<keyword evidence="3 10" id="KW-0808">Transferase</keyword>
<organism evidence="10 11">
    <name type="scientific">Paragonimus westermani</name>
    <dbReference type="NCBI Taxonomy" id="34504"/>
    <lineage>
        <taxon>Eukaryota</taxon>
        <taxon>Metazoa</taxon>
        <taxon>Spiralia</taxon>
        <taxon>Lophotrochozoa</taxon>
        <taxon>Platyhelminthes</taxon>
        <taxon>Trematoda</taxon>
        <taxon>Digenea</taxon>
        <taxon>Plagiorchiida</taxon>
        <taxon>Troglotremata</taxon>
        <taxon>Troglotrematidae</taxon>
        <taxon>Paragonimus</taxon>
    </lineage>
</organism>